<feature type="transmembrane region" description="Helical" evidence="2">
    <location>
        <begin position="38"/>
        <end position="59"/>
    </location>
</feature>
<accession>A0A0G4F117</accession>
<sequence>MMRRKNNINLSTPLPLDNDDAYWAASSWPNTSGIRGPVLQYAGVAFLILAVFLLLNYTVMPLDGLGFGLTNPPAEAPAPPALSSQPKAVELNEMSASSSFMASVDTNADAAAAAATAVDDKQDTASEASSSSTSEGAASSEVDSDWGINADESAATDNLDAVDNEEPEAFSESDAFLQDEEEEPEPIEVNAGEWKPGFSDELHIEGEELWMQKGGGRASVWGLPPKDMRDGSDPLDPLIPLCGGGSPLEGDGHAEDPIAVRVVFDEERPGSYAIKVERRSDSDSEGTQSTWLQSTNHAFVYQQGKRVTAASQRLRLREVQQETIHGVKKRTFAWAVERKGGNAAVPFETTIYQVGESCLVFEQNFPEGLDNIAVGRSAARKDGVSAGFPVFDLPTDDDAERLLGFAALYGKFGSEGKYGNFTRLGAQEGHIPTGIQGGLPLILFDRSLEVSSVVSPLSRFTVANAALSKERTEYHLGVLGSADSIPAGFQFRSIAVFSARGIAHATRKWGRILQTLYQKTPVSDVSVSHLSYWTDNGAYYYYRTEPNQTYPETLESIALHFHKDLRLPIRSMQVDSWWYPQGAMYGQTRGVKVWAPRRDLFPRGLAPIHRKLKMPILAHSRFFAEDNLHARQNGGLYDFLIQNHMTMPMEARFWDSLFRNSTRWGLYMYEQDWMWSHTNGLPSMTSNVTLAEKWLDDMAKGAEKWGVRVQYCMPYSRHIMQSVKYDAVTSIRGSTDYRPTKQQWDIGLTAPIIHALGAAPFKDTFWTSMTPTDRYKGAIERYPGWQGLVSTLSMGPVGPGDRLSDVDFKSLFKCCRKDGKILKPSRALGYVDALYAERAFQGVRNRYAFQTLSQVGDLVFRIFTGFRLREPFDVGPLRDADDLRQSQQWLIWNPHEHKEWSLWTPESSLVLPKHNNYRLLYASPVWELKAGVPSTPLIALGGELHKWTPVSPQRFIDIRVMQRNPDGGDGQVTLLLEGVAGEVVELRYFESFDGGQTFTPMTKSITFREPPPLENEGGGEDQQEQQQDGSDASQPGGGASQPSSSEQGDEDEELVKTDVRRQMLADEPMERVVEKVRVLGGPPMVVVRKLVTLPDPSSMPVV</sequence>
<dbReference type="PhylomeDB" id="A0A0G4F117"/>
<dbReference type="VEuPathDB" id="CryptoDB:Vbra_14238"/>
<organism evidence="3 4">
    <name type="scientific">Vitrella brassicaformis (strain CCMP3155)</name>
    <dbReference type="NCBI Taxonomy" id="1169540"/>
    <lineage>
        <taxon>Eukaryota</taxon>
        <taxon>Sar</taxon>
        <taxon>Alveolata</taxon>
        <taxon>Colpodellida</taxon>
        <taxon>Vitrellaceae</taxon>
        <taxon>Vitrella</taxon>
    </lineage>
</organism>
<keyword evidence="2" id="KW-1133">Transmembrane helix</keyword>
<dbReference type="InParanoid" id="A0A0G4F117"/>
<feature type="compositionally biased region" description="Acidic residues" evidence="1">
    <location>
        <begin position="160"/>
        <end position="186"/>
    </location>
</feature>
<evidence type="ECO:0000313" key="4">
    <source>
        <dbReference type="Proteomes" id="UP000041254"/>
    </source>
</evidence>
<name>A0A0G4F117_VITBC</name>
<gene>
    <name evidence="3" type="ORF">Vbra_14238</name>
</gene>
<evidence type="ECO:0000256" key="1">
    <source>
        <dbReference type="SAM" id="MobiDB-lite"/>
    </source>
</evidence>
<feature type="compositionally biased region" description="Low complexity" evidence="1">
    <location>
        <begin position="125"/>
        <end position="141"/>
    </location>
</feature>
<evidence type="ECO:0000256" key="2">
    <source>
        <dbReference type="SAM" id="Phobius"/>
    </source>
</evidence>
<dbReference type="EMBL" id="CDMY01000357">
    <property type="protein sequence ID" value="CEM05382.1"/>
    <property type="molecule type" value="Genomic_DNA"/>
</dbReference>
<evidence type="ECO:0000313" key="3">
    <source>
        <dbReference type="EMBL" id="CEM05382.1"/>
    </source>
</evidence>
<feature type="compositionally biased region" description="Low complexity" evidence="1">
    <location>
        <begin position="1024"/>
        <end position="1045"/>
    </location>
</feature>
<dbReference type="OrthoDB" id="41905at2759"/>
<keyword evidence="4" id="KW-1185">Reference proteome</keyword>
<dbReference type="AlphaFoldDB" id="A0A0G4F117"/>
<feature type="compositionally biased region" description="Basic and acidic residues" evidence="1">
    <location>
        <begin position="1054"/>
        <end position="1066"/>
    </location>
</feature>
<reference evidence="3 4" key="1">
    <citation type="submission" date="2014-11" db="EMBL/GenBank/DDBJ databases">
        <authorList>
            <person name="Zhu J."/>
            <person name="Qi W."/>
            <person name="Song R."/>
        </authorList>
    </citation>
    <scope>NUCLEOTIDE SEQUENCE [LARGE SCALE GENOMIC DNA]</scope>
</reference>
<proteinExistence type="predicted"/>
<protein>
    <submittedName>
        <fullName evidence="3">Uncharacterized protein</fullName>
    </submittedName>
</protein>
<feature type="region of interest" description="Disordered" evidence="1">
    <location>
        <begin position="999"/>
        <end position="1066"/>
    </location>
</feature>
<feature type="region of interest" description="Disordered" evidence="1">
    <location>
        <begin position="118"/>
        <end position="194"/>
    </location>
</feature>
<keyword evidence="2" id="KW-0812">Transmembrane</keyword>
<keyword evidence="2" id="KW-0472">Membrane</keyword>
<dbReference type="STRING" id="1169540.A0A0G4F117"/>
<dbReference type="Proteomes" id="UP000041254">
    <property type="component" value="Unassembled WGS sequence"/>
</dbReference>